<name>A0A0D9XYU0_9ORYZ</name>
<dbReference type="EnsemblPlants" id="LPERR12G08460.1">
    <property type="protein sequence ID" value="LPERR12G08460.1"/>
    <property type="gene ID" value="LPERR12G08460"/>
</dbReference>
<dbReference type="PANTHER" id="PTHR33699">
    <property type="entry name" value="EXPRESSED PROTEIN"/>
    <property type="match status" value="1"/>
</dbReference>
<accession>A0A0D9XYU0</accession>
<keyword evidence="3" id="KW-1185">Reference proteome</keyword>
<dbReference type="PANTHER" id="PTHR33699:SF1">
    <property type="entry name" value="OS12G0418200 PROTEIN"/>
    <property type="match status" value="1"/>
</dbReference>
<evidence type="ECO:0000313" key="3">
    <source>
        <dbReference type="Proteomes" id="UP000032180"/>
    </source>
</evidence>
<proteinExistence type="predicted"/>
<protein>
    <submittedName>
        <fullName evidence="2">Uncharacterized protein</fullName>
    </submittedName>
</protein>
<reference evidence="2 3" key="1">
    <citation type="submission" date="2012-08" db="EMBL/GenBank/DDBJ databases">
        <title>Oryza genome evolution.</title>
        <authorList>
            <person name="Wing R.A."/>
        </authorList>
    </citation>
    <scope>NUCLEOTIDE SEQUENCE</scope>
</reference>
<dbReference type="HOGENOM" id="CLU_113053_0_0_1"/>
<dbReference type="STRING" id="77586.A0A0D9XYU0"/>
<dbReference type="Gramene" id="LPERR12G08460.1">
    <property type="protein sequence ID" value="LPERR12G08460.1"/>
    <property type="gene ID" value="LPERR12G08460"/>
</dbReference>
<dbReference type="Proteomes" id="UP000032180">
    <property type="component" value="Chromosome 12"/>
</dbReference>
<dbReference type="eggNOG" id="ENOG502R3Q3">
    <property type="taxonomic scope" value="Eukaryota"/>
</dbReference>
<sequence length="160" mass="17414">MDRARRRPGRVPAFGEWNYYYGGADELSSAAGAAAAGACYNEQVEACSDVWFRYSPPPRNPAPRKASRRRRTAAVDQEKKPVGGGDKRRLPQARTSSSSDSVNVTAAHTPAKQQKAVARRPPAVDADLYQVPPPDFLPGEPIPRKKSGRSMWMGCLGLSC</sequence>
<feature type="region of interest" description="Disordered" evidence="1">
    <location>
        <begin position="53"/>
        <end position="149"/>
    </location>
</feature>
<feature type="compositionally biased region" description="Basic and acidic residues" evidence="1">
    <location>
        <begin position="76"/>
        <end position="89"/>
    </location>
</feature>
<evidence type="ECO:0000256" key="1">
    <source>
        <dbReference type="SAM" id="MobiDB-lite"/>
    </source>
</evidence>
<organism evidence="2 3">
    <name type="scientific">Leersia perrieri</name>
    <dbReference type="NCBI Taxonomy" id="77586"/>
    <lineage>
        <taxon>Eukaryota</taxon>
        <taxon>Viridiplantae</taxon>
        <taxon>Streptophyta</taxon>
        <taxon>Embryophyta</taxon>
        <taxon>Tracheophyta</taxon>
        <taxon>Spermatophyta</taxon>
        <taxon>Magnoliopsida</taxon>
        <taxon>Liliopsida</taxon>
        <taxon>Poales</taxon>
        <taxon>Poaceae</taxon>
        <taxon>BOP clade</taxon>
        <taxon>Oryzoideae</taxon>
        <taxon>Oryzeae</taxon>
        <taxon>Oryzinae</taxon>
        <taxon>Leersia</taxon>
    </lineage>
</organism>
<feature type="compositionally biased region" description="Polar residues" evidence="1">
    <location>
        <begin position="93"/>
        <end position="106"/>
    </location>
</feature>
<evidence type="ECO:0000313" key="2">
    <source>
        <dbReference type="EnsemblPlants" id="LPERR12G08460.1"/>
    </source>
</evidence>
<reference evidence="2" key="3">
    <citation type="submission" date="2015-04" db="UniProtKB">
        <authorList>
            <consortium name="EnsemblPlants"/>
        </authorList>
    </citation>
    <scope>IDENTIFICATION</scope>
</reference>
<reference evidence="3" key="2">
    <citation type="submission" date="2013-12" db="EMBL/GenBank/DDBJ databases">
        <authorList>
            <person name="Yu Y."/>
            <person name="Lee S."/>
            <person name="de Baynast K."/>
            <person name="Wissotski M."/>
            <person name="Liu L."/>
            <person name="Talag J."/>
            <person name="Goicoechea J."/>
            <person name="Angelova A."/>
            <person name="Jetty R."/>
            <person name="Kudrna D."/>
            <person name="Golser W."/>
            <person name="Rivera L."/>
            <person name="Zhang J."/>
            <person name="Wing R."/>
        </authorList>
    </citation>
    <scope>NUCLEOTIDE SEQUENCE</scope>
</reference>
<dbReference type="AlphaFoldDB" id="A0A0D9XYU0"/>